<accession>A0ABX6FC54</accession>
<dbReference type="GeneID" id="58046147"/>
<keyword evidence="2" id="KW-1185">Reference proteome</keyword>
<protein>
    <recommendedName>
        <fullName evidence="3">Bacteriophage protein</fullName>
    </recommendedName>
</protein>
<reference evidence="1 2" key="1">
    <citation type="submission" date="2019-11" db="EMBL/GenBank/DDBJ databases">
        <title>FDA dAtabase for Regulatory Grade micrObial Sequences (FDA-ARGOS): Supporting development and validation of Infectious Disease Dx tests.</title>
        <authorList>
            <person name="Patel R."/>
            <person name="Rucinski S."/>
            <person name="Tallon L."/>
            <person name="Sadzewicz L."/>
            <person name="Vavikolanu K."/>
            <person name="Mehta A."/>
            <person name="Aluvathingal J."/>
            <person name="Nadendla S."/>
            <person name="Nandy P."/>
            <person name="Geyer C."/>
            <person name="Yan Y."/>
            <person name="Sichtig H."/>
        </authorList>
    </citation>
    <scope>NUCLEOTIDE SEQUENCE [LARGE SCALE GENOMIC DNA]</scope>
    <source>
        <strain evidence="1 2">FDAARGOS_729</strain>
    </source>
</reference>
<gene>
    <name evidence="1" type="ORF">FOC37_07755</name>
</gene>
<evidence type="ECO:0000313" key="1">
    <source>
        <dbReference type="EMBL" id="QGR70277.1"/>
    </source>
</evidence>
<sequence length="251" mass="28235">MIHYHGGPITPDSCAIRAWKGRHAFISFAHAGQIELASEICQSFSIDNGAFTAWKAAGKNKIDWSDYYAFVERWKNHPGVDFVIIPDVIDGGSEENDALLSEWPHGKSVGVPVWHMNESDERFMRLCHEYPRVAIGSCGEYDVKSPLKAVARLKDIIRHVVDIHGQPITKLHGLRMLNPTIFTRLPLSSADSTNVARNIGLDKKWKGTYQPESKETRASILVERIEAHNSTSSLNYCETKDYFSPQLSLEV</sequence>
<proteinExistence type="predicted"/>
<dbReference type="RefSeq" id="WP_155967558.1">
    <property type="nucleotide sequence ID" value="NZ_CP046293.1"/>
</dbReference>
<evidence type="ECO:0000313" key="2">
    <source>
        <dbReference type="Proteomes" id="UP000424966"/>
    </source>
</evidence>
<evidence type="ECO:0008006" key="3">
    <source>
        <dbReference type="Google" id="ProtNLM"/>
    </source>
</evidence>
<name>A0ABX6FC54_YERIN</name>
<dbReference type="Proteomes" id="UP000424966">
    <property type="component" value="Chromosome"/>
</dbReference>
<dbReference type="EMBL" id="CP046294">
    <property type="protein sequence ID" value="QGR70277.1"/>
    <property type="molecule type" value="Genomic_DNA"/>
</dbReference>
<organism evidence="1 2">
    <name type="scientific">Yersinia intermedia</name>
    <dbReference type="NCBI Taxonomy" id="631"/>
    <lineage>
        <taxon>Bacteria</taxon>
        <taxon>Pseudomonadati</taxon>
        <taxon>Pseudomonadota</taxon>
        <taxon>Gammaproteobacteria</taxon>
        <taxon>Enterobacterales</taxon>
        <taxon>Yersiniaceae</taxon>
        <taxon>Yersinia</taxon>
    </lineage>
</organism>